<evidence type="ECO:0000256" key="6">
    <source>
        <dbReference type="ARBA" id="ARBA00041911"/>
    </source>
</evidence>
<evidence type="ECO:0000313" key="9">
    <source>
        <dbReference type="EMBL" id="OAF68066.1"/>
    </source>
</evidence>
<dbReference type="GO" id="GO:0004438">
    <property type="term" value="F:phosphatidylinositol-3-phosphate phosphatase activity"/>
    <property type="evidence" value="ECO:0007669"/>
    <property type="project" value="UniProtKB-EC"/>
</dbReference>
<evidence type="ECO:0000313" key="10">
    <source>
        <dbReference type="Proteomes" id="UP000078046"/>
    </source>
</evidence>
<keyword evidence="7" id="KW-0812">Transmembrane</keyword>
<dbReference type="GO" id="GO:0046856">
    <property type="term" value="P:phosphatidylinositol dephosphorylation"/>
    <property type="evidence" value="ECO:0007669"/>
    <property type="project" value="TreeGrafter"/>
</dbReference>
<evidence type="ECO:0000256" key="3">
    <source>
        <dbReference type="ARBA" id="ARBA00036807"/>
    </source>
</evidence>
<comment type="catalytic activity">
    <reaction evidence="2">
        <text>a 1,2-diacyl-sn-glycero-3-phospho-(1D-myo-inositol-3-phosphate) + H2O = a 1,2-diacyl-sn-glycero-3-phospho-(1D-myo-inositol) + phosphate</text>
        <dbReference type="Rhea" id="RHEA:12316"/>
        <dbReference type="ChEBI" id="CHEBI:15377"/>
        <dbReference type="ChEBI" id="CHEBI:43474"/>
        <dbReference type="ChEBI" id="CHEBI:57880"/>
        <dbReference type="ChEBI" id="CHEBI:58088"/>
        <dbReference type="EC" id="3.1.3.64"/>
    </reaction>
    <physiologicalReaction direction="left-to-right" evidence="2">
        <dbReference type="Rhea" id="RHEA:12317"/>
    </physiologicalReaction>
</comment>
<comment type="caution">
    <text evidence="9">The sequence shown here is derived from an EMBL/GenBank/DDBJ whole genome shotgun (WGS) entry which is preliminary data.</text>
</comment>
<sequence>MQESYISLYENEEFIEIYKNNNRLRINRLTDQVSFTTELQNSSDNTAIKKPIVYLALFGIINIHGGLLLIIITNRKLVGEFKLGRIWKITEYEIIHSRRNYLHVGLDQKAENQKFVEFIDYSMHQNGYYYSNDFDLTLKLQNVYDKTTINTFFWNQSLQKPLINCNAHTFFCKFIHGFVEFTQFWINNKCINYILVSRRGRNSAGTRFYRRGCDEYGNVANFVETEQIITINDDIYSYVQIRGSVPLLWCQYPNLKYKPYPNLEISRDAQQDVFLGHFNKIDSYNSIVFVNLLDKKGKELELTYTYSEVIKANIDNFKRRNMSNKLLYEEFEFHKECPGLNWNRLSVLIERMKPFLTKNDYLKVSSNRICLVQNGLIRTNCIDCLDRTNVTQSLMALEIIKIQLQEANVINCGIEITKNQEFMSKFKNLWADNADMLSIQYAGTKALKTDFTRYGKRTLSGAINDGINSLKRYFINNFNDGFRQDSVDFITGNYSIDDEIIHTDKQINSRFSFTKTMWTAFILSIVMFFINILFGDVFTKRKILNVLFWASCSLFCGKIIFIYGTCFVDKPTLIKVKKD</sequence>
<evidence type="ECO:0000256" key="1">
    <source>
        <dbReference type="ARBA" id="ARBA00013038"/>
    </source>
</evidence>
<dbReference type="GO" id="GO:0005783">
    <property type="term" value="C:endoplasmic reticulum"/>
    <property type="evidence" value="ECO:0007669"/>
    <property type="project" value="TreeGrafter"/>
</dbReference>
<dbReference type="EC" id="3.1.3.64" evidence="1"/>
<evidence type="ECO:0000256" key="7">
    <source>
        <dbReference type="SAM" id="Phobius"/>
    </source>
</evidence>
<dbReference type="Proteomes" id="UP000078046">
    <property type="component" value="Unassembled WGS sequence"/>
</dbReference>
<dbReference type="PROSITE" id="PS50275">
    <property type="entry name" value="SAC"/>
    <property type="match status" value="1"/>
</dbReference>
<reference evidence="9 10" key="1">
    <citation type="submission" date="2016-04" db="EMBL/GenBank/DDBJ databases">
        <title>The genome of Intoshia linei affirms orthonectids as highly simplified spiralians.</title>
        <authorList>
            <person name="Mikhailov K.V."/>
            <person name="Slusarev G.S."/>
            <person name="Nikitin M.A."/>
            <person name="Logacheva M.D."/>
            <person name="Penin A."/>
            <person name="Aleoshin V."/>
            <person name="Panchin Y.V."/>
        </authorList>
    </citation>
    <scope>NUCLEOTIDE SEQUENCE [LARGE SCALE GENOMIC DNA]</scope>
    <source>
        <strain evidence="9">Intl2013</strain>
        <tissue evidence="9">Whole animal</tissue>
    </source>
</reference>
<accession>A0A177B1H2</accession>
<dbReference type="PANTHER" id="PTHR45662:SF2">
    <property type="entry name" value="PHOSPHATIDYLINOSITOL-3-PHOSPHATASE SAC1"/>
    <property type="match status" value="1"/>
</dbReference>
<organism evidence="9 10">
    <name type="scientific">Intoshia linei</name>
    <dbReference type="NCBI Taxonomy" id="1819745"/>
    <lineage>
        <taxon>Eukaryota</taxon>
        <taxon>Metazoa</taxon>
        <taxon>Spiralia</taxon>
        <taxon>Lophotrochozoa</taxon>
        <taxon>Mesozoa</taxon>
        <taxon>Orthonectida</taxon>
        <taxon>Rhopaluridae</taxon>
        <taxon>Intoshia</taxon>
    </lineage>
</organism>
<dbReference type="InterPro" id="IPR002013">
    <property type="entry name" value="SAC_dom"/>
</dbReference>
<comment type="catalytic activity">
    <reaction evidence="3">
        <text>a 1,2-diacyl-sn-glycero-3-phospho-(1D-myo-inositol 4-phosphate) + H2O = a 1,2-diacyl-sn-glycero-3-phospho-(1D-myo-inositol) + phosphate</text>
        <dbReference type="Rhea" id="RHEA:55652"/>
        <dbReference type="ChEBI" id="CHEBI:15377"/>
        <dbReference type="ChEBI" id="CHEBI:43474"/>
        <dbReference type="ChEBI" id="CHEBI:57880"/>
        <dbReference type="ChEBI" id="CHEBI:58178"/>
    </reaction>
    <physiologicalReaction direction="left-to-right" evidence="3">
        <dbReference type="Rhea" id="RHEA:55653"/>
    </physiologicalReaction>
</comment>
<name>A0A177B1H2_9BILA</name>
<proteinExistence type="predicted"/>
<gene>
    <name evidence="9" type="ORF">A3Q56_04201</name>
</gene>
<keyword evidence="10" id="KW-1185">Reference proteome</keyword>
<keyword evidence="7" id="KW-0472">Membrane</keyword>
<dbReference type="GO" id="GO:0043812">
    <property type="term" value="F:phosphatidylinositol-4-phosphate phosphatase activity"/>
    <property type="evidence" value="ECO:0007669"/>
    <property type="project" value="TreeGrafter"/>
</dbReference>
<feature type="domain" description="SAC" evidence="8">
    <location>
        <begin position="119"/>
        <end position="443"/>
    </location>
</feature>
<dbReference type="EMBL" id="LWCA01000520">
    <property type="protein sequence ID" value="OAF68066.1"/>
    <property type="molecule type" value="Genomic_DNA"/>
</dbReference>
<feature type="transmembrane region" description="Helical" evidence="7">
    <location>
        <begin position="52"/>
        <end position="72"/>
    </location>
</feature>
<keyword evidence="7" id="KW-1133">Transmembrane helix</keyword>
<protein>
    <recommendedName>
        <fullName evidence="4">Phosphatidylinositol-3-phosphatase SAC1</fullName>
        <ecNumber evidence="1">3.1.3.64</ecNumber>
    </recommendedName>
    <alternativeName>
        <fullName evidence="6">Phosphatidylinositol-4-phosphate phosphatase</fullName>
    </alternativeName>
    <alternativeName>
        <fullName evidence="5">Suppressor of actin mutations 1-like protein</fullName>
    </alternativeName>
</protein>
<dbReference type="OrthoDB" id="405996at2759"/>
<dbReference type="Pfam" id="PF02383">
    <property type="entry name" value="Syja_N"/>
    <property type="match status" value="1"/>
</dbReference>
<dbReference type="PANTHER" id="PTHR45662">
    <property type="entry name" value="PHOSPHATIDYLINOSITIDE PHOSPHATASE SAC1"/>
    <property type="match status" value="1"/>
</dbReference>
<evidence type="ECO:0000256" key="5">
    <source>
        <dbReference type="ARBA" id="ARBA00041396"/>
    </source>
</evidence>
<evidence type="ECO:0000256" key="2">
    <source>
        <dbReference type="ARBA" id="ARBA00036631"/>
    </source>
</evidence>
<evidence type="ECO:0000256" key="4">
    <source>
        <dbReference type="ARBA" id="ARBA00040795"/>
    </source>
</evidence>
<feature type="transmembrane region" description="Helical" evidence="7">
    <location>
        <begin position="516"/>
        <end position="534"/>
    </location>
</feature>
<feature type="transmembrane region" description="Helical" evidence="7">
    <location>
        <begin position="546"/>
        <end position="568"/>
    </location>
</feature>
<evidence type="ECO:0000259" key="8">
    <source>
        <dbReference type="PROSITE" id="PS50275"/>
    </source>
</evidence>
<dbReference type="AlphaFoldDB" id="A0A177B1H2"/>